<dbReference type="AlphaFoldDB" id="A0A0G4PXR3"/>
<dbReference type="CDD" id="cd00448">
    <property type="entry name" value="YjgF_YER057c_UK114_family"/>
    <property type="match status" value="1"/>
</dbReference>
<dbReference type="SUPFAM" id="SSF55298">
    <property type="entry name" value="YjgF-like"/>
    <property type="match status" value="1"/>
</dbReference>
<dbReference type="GO" id="GO:0005829">
    <property type="term" value="C:cytosol"/>
    <property type="evidence" value="ECO:0007669"/>
    <property type="project" value="TreeGrafter"/>
</dbReference>
<dbReference type="Pfam" id="PF01042">
    <property type="entry name" value="Ribonuc_L-PSP"/>
    <property type="match status" value="1"/>
</dbReference>
<accession>A0A0G4PXR3</accession>
<protein>
    <submittedName>
        <fullName evidence="1">Endoribonuclease L-PSP/chorismate mutase-like</fullName>
    </submittedName>
</protein>
<evidence type="ECO:0000313" key="2">
    <source>
        <dbReference type="Proteomes" id="UP000053732"/>
    </source>
</evidence>
<sequence length="71" mass="7860">MRQRTLRLSGTLDLDPTSGNLIESSVADRTDQIFWNMSAIIKAGGYGLKDTVKVNVFLTGMSNFQAMNEAY</sequence>
<dbReference type="GO" id="GO:0019239">
    <property type="term" value="F:deaminase activity"/>
    <property type="evidence" value="ECO:0007669"/>
    <property type="project" value="TreeGrafter"/>
</dbReference>
<dbReference type="PANTHER" id="PTHR11803:SF42">
    <property type="entry name" value="MMF1"/>
    <property type="match status" value="1"/>
</dbReference>
<dbReference type="InterPro" id="IPR006175">
    <property type="entry name" value="YjgF/YER057c/UK114"/>
</dbReference>
<organism evidence="1 2">
    <name type="scientific">Penicillium camemberti (strain FM 013)</name>
    <dbReference type="NCBI Taxonomy" id="1429867"/>
    <lineage>
        <taxon>Eukaryota</taxon>
        <taxon>Fungi</taxon>
        <taxon>Dikarya</taxon>
        <taxon>Ascomycota</taxon>
        <taxon>Pezizomycotina</taxon>
        <taxon>Eurotiomycetes</taxon>
        <taxon>Eurotiomycetidae</taxon>
        <taxon>Eurotiales</taxon>
        <taxon>Aspergillaceae</taxon>
        <taxon>Penicillium</taxon>
    </lineage>
</organism>
<evidence type="ECO:0000313" key="1">
    <source>
        <dbReference type="EMBL" id="CRL31129.1"/>
    </source>
</evidence>
<dbReference type="STRING" id="1429867.A0A0G4PXR3"/>
<gene>
    <name evidence="1" type="ORF">PCAMFM013_S077g000010</name>
</gene>
<keyword evidence="2" id="KW-1185">Reference proteome</keyword>
<dbReference type="GO" id="GO:0005739">
    <property type="term" value="C:mitochondrion"/>
    <property type="evidence" value="ECO:0007669"/>
    <property type="project" value="TreeGrafter"/>
</dbReference>
<dbReference type="Gene3D" id="3.30.1330.40">
    <property type="entry name" value="RutC-like"/>
    <property type="match status" value="1"/>
</dbReference>
<proteinExistence type="predicted"/>
<dbReference type="InterPro" id="IPR035959">
    <property type="entry name" value="RutC-like_sf"/>
</dbReference>
<dbReference type="Proteomes" id="UP000053732">
    <property type="component" value="Unassembled WGS sequence"/>
</dbReference>
<dbReference type="EMBL" id="HG793209">
    <property type="protein sequence ID" value="CRL31129.1"/>
    <property type="molecule type" value="Genomic_DNA"/>
</dbReference>
<dbReference type="PANTHER" id="PTHR11803">
    <property type="entry name" value="2-IMINOBUTANOATE/2-IMINOPROPANOATE DEAMINASE RIDA"/>
    <property type="match status" value="1"/>
</dbReference>
<name>A0A0G4PXR3_PENC3</name>
<reference evidence="1 2" key="1">
    <citation type="journal article" date="2014" name="Nat. Commun.">
        <title>Multiple recent horizontal transfers of a large genomic region in cheese making fungi.</title>
        <authorList>
            <person name="Cheeseman K."/>
            <person name="Ropars J."/>
            <person name="Renault P."/>
            <person name="Dupont J."/>
            <person name="Gouzy J."/>
            <person name="Branca A."/>
            <person name="Abraham A.L."/>
            <person name="Ceppi M."/>
            <person name="Conseiller E."/>
            <person name="Debuchy R."/>
            <person name="Malagnac F."/>
            <person name="Goarin A."/>
            <person name="Silar P."/>
            <person name="Lacoste S."/>
            <person name="Sallet E."/>
            <person name="Bensimon A."/>
            <person name="Giraud T."/>
            <person name="Brygoo Y."/>
        </authorList>
    </citation>
    <scope>NUCLEOTIDE SEQUENCE [LARGE SCALE GENOMIC DNA]</scope>
    <source>
        <strain evidence="2">FM 013</strain>
    </source>
</reference>